<dbReference type="PROSITE" id="PS50885">
    <property type="entry name" value="HAMP"/>
    <property type="match status" value="1"/>
</dbReference>
<dbReference type="AlphaFoldDB" id="T2GAG2"/>
<evidence type="ECO:0000256" key="13">
    <source>
        <dbReference type="ARBA" id="ARBA00023136"/>
    </source>
</evidence>
<reference evidence="25 26" key="1">
    <citation type="journal article" date="2013" name="J. Bacteriol.">
        <title>Roles of HynAB and Ech, the only two hydrogenases found in the model sulfate reducer Desulfovibrio gigas.</title>
        <authorList>
            <person name="Morais-Silva F.O."/>
            <person name="Santos C.I."/>
            <person name="Rodrigues R."/>
            <person name="Pereira I.A."/>
            <person name="Rodrigues-Pousada C."/>
        </authorList>
    </citation>
    <scope>NUCLEOTIDE SEQUENCE [LARGE SCALE GENOMIC DNA]</scope>
    <source>
        <strain evidence="26">ATCC 19364 / DSM 1382 / NCIMB 9332 / VKM B-1759</strain>
    </source>
</reference>
<evidence type="ECO:0000256" key="15">
    <source>
        <dbReference type="ARBA" id="ARBA00068150"/>
    </source>
</evidence>
<dbReference type="InterPro" id="IPR036641">
    <property type="entry name" value="HPT_dom_sf"/>
</dbReference>
<feature type="coiled-coil region" evidence="18">
    <location>
        <begin position="235"/>
        <end position="269"/>
    </location>
</feature>
<name>T2GAG2_MEGG1</name>
<dbReference type="InterPro" id="IPR003661">
    <property type="entry name" value="HisK_dim/P_dom"/>
</dbReference>
<dbReference type="InterPro" id="IPR036097">
    <property type="entry name" value="HisK_dim/P_sf"/>
</dbReference>
<evidence type="ECO:0000256" key="19">
    <source>
        <dbReference type="SAM" id="MobiDB-lite"/>
    </source>
</evidence>
<gene>
    <name evidence="25" type="ORF">DGI_1313</name>
</gene>
<evidence type="ECO:0000256" key="18">
    <source>
        <dbReference type="SAM" id="Coils"/>
    </source>
</evidence>
<keyword evidence="13 20" id="KW-0472">Membrane</keyword>
<keyword evidence="11 20" id="KW-1133">Transmembrane helix</keyword>
<evidence type="ECO:0000259" key="23">
    <source>
        <dbReference type="PROSITE" id="PS50885"/>
    </source>
</evidence>
<dbReference type="SMART" id="SM00448">
    <property type="entry name" value="REC"/>
    <property type="match status" value="2"/>
</dbReference>
<dbReference type="Gene3D" id="3.40.50.2300">
    <property type="match status" value="2"/>
</dbReference>
<feature type="domain" description="Response regulatory" evidence="22">
    <location>
        <begin position="661"/>
        <end position="780"/>
    </location>
</feature>
<feature type="modified residue" description="4-aspartylphosphate" evidence="17">
    <location>
        <position position="568"/>
    </location>
</feature>
<keyword evidence="9 25" id="KW-0418">Kinase</keyword>
<dbReference type="SMART" id="SM00388">
    <property type="entry name" value="HisKA"/>
    <property type="match status" value="1"/>
</dbReference>
<feature type="modified residue" description="Phosphohistidine" evidence="16">
    <location>
        <position position="858"/>
    </location>
</feature>
<dbReference type="STRING" id="1121448.DGI_1313"/>
<dbReference type="eggNOG" id="COG2205">
    <property type="taxonomic scope" value="Bacteria"/>
</dbReference>
<evidence type="ECO:0000256" key="17">
    <source>
        <dbReference type="PROSITE-ProRule" id="PRU00169"/>
    </source>
</evidence>
<feature type="domain" description="HPt" evidence="24">
    <location>
        <begin position="819"/>
        <end position="916"/>
    </location>
</feature>
<dbReference type="GO" id="GO:0000155">
    <property type="term" value="F:phosphorelay sensor kinase activity"/>
    <property type="evidence" value="ECO:0007669"/>
    <property type="project" value="InterPro"/>
</dbReference>
<feature type="domain" description="Histidine kinase" evidence="21">
    <location>
        <begin position="276"/>
        <end position="498"/>
    </location>
</feature>
<dbReference type="Gene3D" id="1.20.120.160">
    <property type="entry name" value="HPT domain"/>
    <property type="match status" value="1"/>
</dbReference>
<dbReference type="PANTHER" id="PTHR45339">
    <property type="entry name" value="HYBRID SIGNAL TRANSDUCTION HISTIDINE KINASE J"/>
    <property type="match status" value="1"/>
</dbReference>
<keyword evidence="5 17" id="KW-0597">Phosphoprotein</keyword>
<keyword evidence="26" id="KW-1185">Reference proteome</keyword>
<comment type="catalytic activity">
    <reaction evidence="1">
        <text>ATP + protein L-histidine = ADP + protein N-phospho-L-histidine.</text>
        <dbReference type="EC" id="2.7.13.3"/>
    </reaction>
</comment>
<dbReference type="Pfam" id="PF00672">
    <property type="entry name" value="HAMP"/>
    <property type="match status" value="1"/>
</dbReference>
<evidence type="ECO:0000256" key="12">
    <source>
        <dbReference type="ARBA" id="ARBA00023012"/>
    </source>
</evidence>
<dbReference type="PROSITE" id="PS50110">
    <property type="entry name" value="RESPONSE_REGULATORY"/>
    <property type="match status" value="2"/>
</dbReference>
<evidence type="ECO:0000256" key="2">
    <source>
        <dbReference type="ARBA" id="ARBA00004651"/>
    </source>
</evidence>
<dbReference type="Pfam" id="PF00072">
    <property type="entry name" value="Response_reg"/>
    <property type="match status" value="2"/>
</dbReference>
<dbReference type="Gene3D" id="1.10.287.130">
    <property type="match status" value="1"/>
</dbReference>
<dbReference type="PRINTS" id="PR00344">
    <property type="entry name" value="BCTRLSENSOR"/>
</dbReference>
<dbReference type="CDD" id="cd16922">
    <property type="entry name" value="HATPase_EvgS-ArcB-TorS-like"/>
    <property type="match status" value="1"/>
</dbReference>
<dbReference type="InterPro" id="IPR008207">
    <property type="entry name" value="Sig_transdc_His_kin_Hpt_dom"/>
</dbReference>
<evidence type="ECO:0000259" key="21">
    <source>
        <dbReference type="PROSITE" id="PS50109"/>
    </source>
</evidence>
<keyword evidence="8" id="KW-0547">Nucleotide-binding</keyword>
<dbReference type="InterPro" id="IPR005467">
    <property type="entry name" value="His_kinase_dom"/>
</dbReference>
<evidence type="ECO:0000256" key="3">
    <source>
        <dbReference type="ARBA" id="ARBA00012438"/>
    </source>
</evidence>
<evidence type="ECO:0000256" key="7">
    <source>
        <dbReference type="ARBA" id="ARBA00022692"/>
    </source>
</evidence>
<dbReference type="eggNOG" id="COG0642">
    <property type="taxonomic scope" value="Bacteria"/>
</dbReference>
<dbReference type="SUPFAM" id="SSF55874">
    <property type="entry name" value="ATPase domain of HSP90 chaperone/DNA topoisomerase II/histidine kinase"/>
    <property type="match status" value="1"/>
</dbReference>
<dbReference type="InterPro" id="IPR011006">
    <property type="entry name" value="CheY-like_superfamily"/>
</dbReference>
<evidence type="ECO:0000313" key="26">
    <source>
        <dbReference type="Proteomes" id="UP000016587"/>
    </source>
</evidence>
<feature type="modified residue" description="4-aspartylphosphate" evidence="17">
    <location>
        <position position="713"/>
    </location>
</feature>
<comment type="subcellular location">
    <subcellularLocation>
        <location evidence="2">Cell membrane</location>
        <topology evidence="2">Multi-pass membrane protein</topology>
    </subcellularLocation>
</comment>
<evidence type="ECO:0000313" key="25">
    <source>
        <dbReference type="EMBL" id="AGW13164.1"/>
    </source>
</evidence>
<dbReference type="Pfam" id="PF00512">
    <property type="entry name" value="HisKA"/>
    <property type="match status" value="1"/>
</dbReference>
<sequence length="1017" mass="110795">MSFKLLWVSAVLLSLFLTLAFGYGHFRLEREFEQELNNYADAAVDRLALSLGTPVWNLEQSTALAIMRAEMHDPSVVSIVVRDSLTQRVFAALGRTPAWEPMMLDDAPPPDPSQAQGTLARTRHLETLGRVLGTVELRCTPAFVQQKVRKQLLEHAGGIVLSVIALMAAYVLLLKRIVLDPVGRLTALTSDIRSDRDYSRRAPVRRLDEIGSLAISINAMLSEIEARDLKLQGHARQLEELVAQRTADLTRANAQLQETVAALEQADSAKREFLANMSHEIRTPMNAIIGMSDLLTGTELNGRQRDYVQSLRASAQSLLSLLNEVLDFSKIEAGMVTIEQVPFLLRSLLDELADIFRDRVASSDVEFVIDVPLATPTILAGDSLRLKQVLTNLLSNAFKFTRQGEVRLTVRSQPLLGGKVQLTFMVSDTGIGIPADKVQTLFDAFTQADGSTQRKYGGTGLGLAICRKLVQLLGGEDIRVQTAPGQGSTFAFDLAMPLAEQEPPSAAWLLPQAMRGMQVLLVEDNPHSALMVERMLAHLGMHPVTAACAEEALERIASGERFGAVIMDWKLPGMDGIEASRRLRALPQMQDVPLVMVSAFGRDREVREARNAGVDGFLFKPVKQSSLYETLLSFFDDGAASHAAASARADGPHGPLPPGCRVLLAEDNPTNQQVAMEILTRGGVQVTVADNGLEAVQRIKTHGAQAFDMVLMDVQMPVMDGYSATIAIREHLGNTPLPIIAMTAHAMQGDREKCLAAGMDDYVTKPINQAMLFAVLRNWLPERGCLATSDARQPGHTGQTRLDLPGIHGSDALDRLQVSLPDWLRMLRHFFEDNAGLEDAVQGMAEYGEALALAGLGHSLGGAAANLGLGDLAQAARALEHAAQEDTTAALAGPVEDMLREFAVARESFGILHARLAGTEEPEGAGETGETGRPTRQAHQMSPPPQAGLSQTLQALREAAQEFDPVRAAAAMEQLPPWQAQSRHRHTLERLRRHVAAYEFDDARQLAEQMLAALQEP</sequence>
<dbReference type="SMART" id="SM00387">
    <property type="entry name" value="HATPase_c"/>
    <property type="match status" value="1"/>
</dbReference>
<dbReference type="FunFam" id="1.10.287.130:FF:000002">
    <property type="entry name" value="Two-component osmosensing histidine kinase"/>
    <property type="match status" value="1"/>
</dbReference>
<protein>
    <recommendedName>
        <fullName evidence="15">Sensory/regulatory protein RpfC</fullName>
        <ecNumber evidence="3">2.7.13.3</ecNumber>
    </recommendedName>
</protein>
<dbReference type="GO" id="GO:0005524">
    <property type="term" value="F:ATP binding"/>
    <property type="evidence" value="ECO:0007669"/>
    <property type="project" value="UniProtKB-KW"/>
</dbReference>
<evidence type="ECO:0000256" key="1">
    <source>
        <dbReference type="ARBA" id="ARBA00000085"/>
    </source>
</evidence>
<dbReference type="SUPFAM" id="SSF52172">
    <property type="entry name" value="CheY-like"/>
    <property type="match status" value="2"/>
</dbReference>
<evidence type="ECO:0000256" key="9">
    <source>
        <dbReference type="ARBA" id="ARBA00022777"/>
    </source>
</evidence>
<dbReference type="InterPro" id="IPR004358">
    <property type="entry name" value="Sig_transdc_His_kin-like_C"/>
</dbReference>
<dbReference type="Gene3D" id="3.30.565.10">
    <property type="entry name" value="Histidine kinase-like ATPase, C-terminal domain"/>
    <property type="match status" value="1"/>
</dbReference>
<organism evidence="25 26">
    <name type="scientific">Megalodesulfovibrio gigas (strain ATCC 19364 / DSM 1382 / NCIMB 9332 / VKM B-1759)</name>
    <name type="common">Desulfovibrio gigas</name>
    <dbReference type="NCBI Taxonomy" id="1121448"/>
    <lineage>
        <taxon>Bacteria</taxon>
        <taxon>Pseudomonadati</taxon>
        <taxon>Thermodesulfobacteriota</taxon>
        <taxon>Desulfovibrionia</taxon>
        <taxon>Desulfovibrionales</taxon>
        <taxon>Desulfovibrionaceae</taxon>
        <taxon>Megalodesulfovibrio</taxon>
    </lineage>
</organism>
<evidence type="ECO:0000259" key="24">
    <source>
        <dbReference type="PROSITE" id="PS50894"/>
    </source>
</evidence>
<feature type="domain" description="HAMP" evidence="23">
    <location>
        <begin position="176"/>
        <end position="229"/>
    </location>
</feature>
<dbReference type="Gene3D" id="6.10.340.10">
    <property type="match status" value="1"/>
</dbReference>
<dbReference type="SUPFAM" id="SSF47226">
    <property type="entry name" value="Histidine-containing phosphotransfer domain, HPT domain"/>
    <property type="match status" value="1"/>
</dbReference>
<evidence type="ECO:0000256" key="16">
    <source>
        <dbReference type="PROSITE-ProRule" id="PRU00110"/>
    </source>
</evidence>
<dbReference type="InterPro" id="IPR036890">
    <property type="entry name" value="HATPase_C_sf"/>
</dbReference>
<dbReference type="Proteomes" id="UP000016587">
    <property type="component" value="Chromosome"/>
</dbReference>
<evidence type="ECO:0000256" key="14">
    <source>
        <dbReference type="ARBA" id="ARBA00064003"/>
    </source>
</evidence>
<dbReference type="PATRIC" id="fig|1121448.10.peg.1310"/>
<evidence type="ECO:0000256" key="20">
    <source>
        <dbReference type="SAM" id="Phobius"/>
    </source>
</evidence>
<feature type="transmembrane region" description="Helical" evidence="20">
    <location>
        <begin position="155"/>
        <end position="174"/>
    </location>
</feature>
<keyword evidence="18" id="KW-0175">Coiled coil</keyword>
<keyword evidence="4" id="KW-1003">Cell membrane</keyword>
<dbReference type="SUPFAM" id="SSF47384">
    <property type="entry name" value="Homodimeric domain of signal transducing histidine kinase"/>
    <property type="match status" value="1"/>
</dbReference>
<dbReference type="FunFam" id="3.30.565.10:FF:000010">
    <property type="entry name" value="Sensor histidine kinase RcsC"/>
    <property type="match status" value="1"/>
</dbReference>
<feature type="region of interest" description="Disordered" evidence="19">
    <location>
        <begin position="917"/>
        <end position="949"/>
    </location>
</feature>
<evidence type="ECO:0000256" key="4">
    <source>
        <dbReference type="ARBA" id="ARBA00022475"/>
    </source>
</evidence>
<keyword evidence="6" id="KW-0808">Transferase</keyword>
<reference evidence="26" key="2">
    <citation type="submission" date="2013-07" db="EMBL/GenBank/DDBJ databases">
        <authorList>
            <person name="Morais-Silva F.O."/>
            <person name="Rezende A.M."/>
            <person name="Pimentel C."/>
            <person name="Resende D.M."/>
            <person name="Santos C.I."/>
            <person name="Clemente C."/>
            <person name="de Oliveira L.M."/>
            <person name="da Silva S.M."/>
            <person name="Costa D.A."/>
            <person name="Varela-Raposo A."/>
            <person name="Horacio E.C.A."/>
            <person name="Matos M."/>
            <person name="Flores O."/>
            <person name="Ruiz J.C."/>
            <person name="Rodrigues-Pousada C."/>
        </authorList>
    </citation>
    <scope>NUCLEOTIDE SEQUENCE [LARGE SCALE GENOMIC DNA]</scope>
    <source>
        <strain evidence="26">ATCC 19364 / DSM 1382 / NCIMB 9332 / VKM B-1759</strain>
    </source>
</reference>
<dbReference type="PROSITE" id="PS50109">
    <property type="entry name" value="HIS_KIN"/>
    <property type="match status" value="1"/>
</dbReference>
<proteinExistence type="predicted"/>
<dbReference type="KEGG" id="dgg:DGI_1313"/>
<dbReference type="EMBL" id="CP006585">
    <property type="protein sequence ID" value="AGW13164.1"/>
    <property type="molecule type" value="Genomic_DNA"/>
</dbReference>
<keyword evidence="12" id="KW-0902">Two-component regulatory system</keyword>
<dbReference type="SUPFAM" id="SSF158472">
    <property type="entry name" value="HAMP domain-like"/>
    <property type="match status" value="1"/>
</dbReference>
<comment type="subunit">
    <text evidence="14">At low DSF concentrations, interacts with RpfF.</text>
</comment>
<evidence type="ECO:0000256" key="6">
    <source>
        <dbReference type="ARBA" id="ARBA00022679"/>
    </source>
</evidence>
<evidence type="ECO:0000256" key="10">
    <source>
        <dbReference type="ARBA" id="ARBA00022840"/>
    </source>
</evidence>
<dbReference type="SMART" id="SM00304">
    <property type="entry name" value="HAMP"/>
    <property type="match status" value="1"/>
</dbReference>
<accession>T2GAG2</accession>
<dbReference type="Pfam" id="PF02518">
    <property type="entry name" value="HATPase_c"/>
    <property type="match status" value="1"/>
</dbReference>
<dbReference type="InterPro" id="IPR001789">
    <property type="entry name" value="Sig_transdc_resp-reg_receiver"/>
</dbReference>
<dbReference type="CDD" id="cd17546">
    <property type="entry name" value="REC_hyHK_CKI1_RcsC-like"/>
    <property type="match status" value="2"/>
</dbReference>
<keyword evidence="10" id="KW-0067">ATP-binding</keyword>
<evidence type="ECO:0000256" key="11">
    <source>
        <dbReference type="ARBA" id="ARBA00022989"/>
    </source>
</evidence>
<evidence type="ECO:0000259" key="22">
    <source>
        <dbReference type="PROSITE" id="PS50110"/>
    </source>
</evidence>
<dbReference type="InterPro" id="IPR003594">
    <property type="entry name" value="HATPase_dom"/>
</dbReference>
<dbReference type="PROSITE" id="PS50894">
    <property type="entry name" value="HPT"/>
    <property type="match status" value="1"/>
</dbReference>
<dbReference type="EC" id="2.7.13.3" evidence="3"/>
<keyword evidence="7 20" id="KW-0812">Transmembrane</keyword>
<dbReference type="PANTHER" id="PTHR45339:SF1">
    <property type="entry name" value="HYBRID SIGNAL TRANSDUCTION HISTIDINE KINASE J"/>
    <property type="match status" value="1"/>
</dbReference>
<evidence type="ECO:0000256" key="8">
    <source>
        <dbReference type="ARBA" id="ARBA00022741"/>
    </source>
</evidence>
<dbReference type="CDD" id="cd00082">
    <property type="entry name" value="HisKA"/>
    <property type="match status" value="1"/>
</dbReference>
<dbReference type="InterPro" id="IPR003660">
    <property type="entry name" value="HAMP_dom"/>
</dbReference>
<dbReference type="HOGENOM" id="CLU_000445_104_15_7"/>
<feature type="domain" description="Response regulatory" evidence="22">
    <location>
        <begin position="518"/>
        <end position="635"/>
    </location>
</feature>
<dbReference type="GO" id="GO:0005886">
    <property type="term" value="C:plasma membrane"/>
    <property type="evidence" value="ECO:0007669"/>
    <property type="project" value="UniProtKB-SubCell"/>
</dbReference>
<dbReference type="CDD" id="cd06225">
    <property type="entry name" value="HAMP"/>
    <property type="match status" value="1"/>
</dbReference>
<evidence type="ECO:0000256" key="5">
    <source>
        <dbReference type="ARBA" id="ARBA00022553"/>
    </source>
</evidence>